<reference evidence="10" key="1">
    <citation type="submission" date="2021-01" db="EMBL/GenBank/DDBJ databases">
        <authorList>
            <person name="Kaushik A."/>
        </authorList>
    </citation>
    <scope>NUCLEOTIDE SEQUENCE</scope>
    <source>
        <strain evidence="10">AG5</strain>
    </source>
</reference>
<proteinExistence type="predicted"/>
<organism evidence="10 11">
    <name type="scientific">Rhizoctonia solani</name>
    <dbReference type="NCBI Taxonomy" id="456999"/>
    <lineage>
        <taxon>Eukaryota</taxon>
        <taxon>Fungi</taxon>
        <taxon>Dikarya</taxon>
        <taxon>Basidiomycota</taxon>
        <taxon>Agaricomycotina</taxon>
        <taxon>Agaricomycetes</taxon>
        <taxon>Cantharellales</taxon>
        <taxon>Ceratobasidiaceae</taxon>
        <taxon>Rhizoctonia</taxon>
    </lineage>
</organism>
<name>A0A8H3HUF9_9AGAM</name>
<gene>
    <name evidence="10" type="ORF">RDB_LOCUS24613</name>
</gene>
<dbReference type="InterPro" id="IPR051346">
    <property type="entry name" value="OTU_Deubiquitinase"/>
</dbReference>
<keyword evidence="4" id="KW-0833">Ubl conjugation pathway</keyword>
<dbReference type="PANTHER" id="PTHR13367:SF34">
    <property type="match status" value="1"/>
</dbReference>
<dbReference type="PANTHER" id="PTHR13367">
    <property type="entry name" value="UBIQUITIN THIOESTERASE"/>
    <property type="match status" value="1"/>
</dbReference>
<evidence type="ECO:0000256" key="3">
    <source>
        <dbReference type="ARBA" id="ARBA00022670"/>
    </source>
</evidence>
<dbReference type="EC" id="3.4.19.12" evidence="2"/>
<evidence type="ECO:0000256" key="7">
    <source>
        <dbReference type="SAM" id="MobiDB-lite"/>
    </source>
</evidence>
<dbReference type="Pfam" id="PF12359">
    <property type="entry name" value="DUF3645"/>
    <property type="match status" value="1"/>
</dbReference>
<evidence type="ECO:0000256" key="6">
    <source>
        <dbReference type="ARBA" id="ARBA00022807"/>
    </source>
</evidence>
<dbReference type="GO" id="GO:0006508">
    <property type="term" value="P:proteolysis"/>
    <property type="evidence" value="ECO:0007669"/>
    <property type="project" value="UniProtKB-KW"/>
</dbReference>
<dbReference type="AlphaFoldDB" id="A0A8H3HUF9"/>
<evidence type="ECO:0000259" key="9">
    <source>
        <dbReference type="Pfam" id="PF12359"/>
    </source>
</evidence>
<evidence type="ECO:0000256" key="1">
    <source>
        <dbReference type="ARBA" id="ARBA00000707"/>
    </source>
</evidence>
<accession>A0A8H3HUF9</accession>
<dbReference type="EMBL" id="CAJNJQ010000498">
    <property type="protein sequence ID" value="CAE7082217.1"/>
    <property type="molecule type" value="Genomic_DNA"/>
</dbReference>
<feature type="domain" description="DUF3638" evidence="8">
    <location>
        <begin position="194"/>
        <end position="415"/>
    </location>
</feature>
<dbReference type="SUPFAM" id="SSF52540">
    <property type="entry name" value="P-loop containing nucleoside triphosphate hydrolases"/>
    <property type="match status" value="1"/>
</dbReference>
<dbReference type="InterPro" id="IPR022099">
    <property type="entry name" value="DUF3638"/>
</dbReference>
<evidence type="ECO:0000313" key="11">
    <source>
        <dbReference type="Proteomes" id="UP000663827"/>
    </source>
</evidence>
<comment type="catalytic activity">
    <reaction evidence="1">
        <text>Thiol-dependent hydrolysis of ester, thioester, amide, peptide and isopeptide bonds formed by the C-terminal Gly of ubiquitin (a 76-residue protein attached to proteins as an intracellular targeting signal).</text>
        <dbReference type="EC" id="3.4.19.12"/>
    </reaction>
</comment>
<comment type="caution">
    <text evidence="10">The sequence shown here is derived from an EMBL/GenBank/DDBJ whole genome shotgun (WGS) entry which is preliminary data.</text>
</comment>
<dbReference type="Pfam" id="PF12340">
    <property type="entry name" value="DUF3638"/>
    <property type="match status" value="1"/>
</dbReference>
<evidence type="ECO:0000256" key="5">
    <source>
        <dbReference type="ARBA" id="ARBA00022801"/>
    </source>
</evidence>
<sequence length="1279" mass="145172">MRSRPTSKLNSALPSSELTVTGHTELKVDTSRLRDLFAELHQSKSLLNKQYASDLDESRQDLDSKPSVSLPQELPETILATLESARERCKVNLTSVFQRLNNNLSPQSGIEHVVFDAGVWPRITSRIILQQLSLQNRPCLDSLPDWKNNFIQYAQVFADYQRSQRLIALAEAKNTMEFYKELDLTSGKDDPGLNDPDWLLVQIDGNFGARKVQRQVAEEMISPSSHSSTVLQLNMGEGKSSVIVPIIASSLANSSRLVRVVVLKPLWRQMFDLLVNRLSGLSNRRVYYLPFSRNIRIDSSSAQKLRDMYEECMREGGILLTQPEHILSFKLMGIDRLISSSDSDNAEVAKNLRDMQGWLKAHTRDILDESDEILHVRYQLVYTVGEQQCLDGYPDRWTTTQQLLCIATGHIEQLQQDYPTGLSHKHRDHGQFPTVRIMPDCPAEAERKLILAIAADVRNGRLLNLSCDRLPLSVRNNLVGFFTNDEFPFSEYDLIRRNCDPAIWKGLLLVRGLLASGILIFALKHKHHRVDYGLDLSRSLLAVPYRAKDIPSLRAEFGHPDVAIVLTCFSYYYQGLTNQQLDLCFGLLFKLDNPALEYQQWVQRDNATPDDLRQLNGINIKDRQQFTERLVPTFSRNSATIDFFLSSVVFPREAKEFPEKLATSGWDLAERKSNVTTGFSGTNDNRYLLPTSICQADPVKQLSTNALVLTYLLQQENNFYACMCDDKDNNLSTEGFLELLVKRTPEVRVLLDVGAQMLELQNEELVRCWLGLRSDIEAAVYFNDRDELVVLPRNSTPVLLSTSPFAQQLDKCIVYLDDGHTRGTDLKLPLETRALVTLGPKVTKDRLLQGCMRMRKLGHGQSVMFAAPPEIDSQIRNASPTPIRPGGKIDALDVLRWAMLETCKDLEHHVSHWAHQGIEFDRRLDAEVQYAQTGNILVLQKGWTTPESRPLEIMYGVPSPETLSNQRGFLQRAFDIPELRKGLEKLGVKKLDDPSMNEEQEREVNHEVEREQQTQRPPKGLPASHSIHPDVKRFINTGRLPTSRSGILPLFHSFRAKSSQICNSWSPLLFASTDFLQTIAKSPIDTLSEHMRPVNWIITGHGNVRVVMSPHEVNELLPVIRKSSVIQLHVYAPRTSVAMLSFSELQFYSIPARPNNHPSSTELSSARLQLDLFAGQLYLSSYQDYESLCVTLGLFAIDGSKDDLQIEVDSDGFVKPEHRDLVIQVRPEYLDCRFTTTPISPLKDLIGLRRKGMRYLLTHMGQILHGRSLTLKDFEKDDA</sequence>
<evidence type="ECO:0000256" key="2">
    <source>
        <dbReference type="ARBA" id="ARBA00012759"/>
    </source>
</evidence>
<evidence type="ECO:0000259" key="8">
    <source>
        <dbReference type="Pfam" id="PF12340"/>
    </source>
</evidence>
<protein>
    <recommendedName>
        <fullName evidence="2">ubiquitinyl hydrolase 1</fullName>
        <ecNumber evidence="2">3.4.19.12</ecNumber>
    </recommendedName>
</protein>
<evidence type="ECO:0000313" key="10">
    <source>
        <dbReference type="EMBL" id="CAE7082217.1"/>
    </source>
</evidence>
<feature type="region of interest" description="Disordered" evidence="7">
    <location>
        <begin position="990"/>
        <end position="1027"/>
    </location>
</feature>
<keyword evidence="5" id="KW-0378">Hydrolase</keyword>
<keyword evidence="6" id="KW-0788">Thiol protease</keyword>
<feature type="domain" description="DUF3645" evidence="9">
    <location>
        <begin position="535"/>
        <end position="567"/>
    </location>
</feature>
<keyword evidence="3" id="KW-0645">Protease</keyword>
<dbReference type="InterPro" id="IPR027417">
    <property type="entry name" value="P-loop_NTPase"/>
</dbReference>
<dbReference type="GO" id="GO:0004843">
    <property type="term" value="F:cysteine-type deubiquitinase activity"/>
    <property type="evidence" value="ECO:0007669"/>
    <property type="project" value="UniProtKB-EC"/>
</dbReference>
<dbReference type="Proteomes" id="UP000663827">
    <property type="component" value="Unassembled WGS sequence"/>
</dbReference>
<dbReference type="InterPro" id="IPR022105">
    <property type="entry name" value="DUF3645"/>
</dbReference>
<feature type="compositionally biased region" description="Basic and acidic residues" evidence="7">
    <location>
        <begin position="1002"/>
        <end position="1013"/>
    </location>
</feature>
<evidence type="ECO:0000256" key="4">
    <source>
        <dbReference type="ARBA" id="ARBA00022786"/>
    </source>
</evidence>